<dbReference type="EnsemblPlants" id="EMT29596">
    <property type="protein sequence ID" value="EMT29596"/>
    <property type="gene ID" value="F775_05760"/>
</dbReference>
<dbReference type="PANTHER" id="PTHR45763">
    <property type="entry name" value="HYDROLASE, ALPHA/BETA FOLD FAMILY PROTEIN, EXPRESSED-RELATED"/>
    <property type="match status" value="1"/>
</dbReference>
<dbReference type="AlphaFoldDB" id="M8D0A4"/>
<organism evidence="1">
    <name type="scientific">Aegilops tauschii</name>
    <name type="common">Tausch's goatgrass</name>
    <name type="synonym">Aegilops squarrosa</name>
    <dbReference type="NCBI Taxonomy" id="37682"/>
    <lineage>
        <taxon>Eukaryota</taxon>
        <taxon>Viridiplantae</taxon>
        <taxon>Streptophyta</taxon>
        <taxon>Embryophyta</taxon>
        <taxon>Tracheophyta</taxon>
        <taxon>Spermatophyta</taxon>
        <taxon>Magnoliopsida</taxon>
        <taxon>Liliopsida</taxon>
        <taxon>Poales</taxon>
        <taxon>Poaceae</taxon>
        <taxon>BOP clade</taxon>
        <taxon>Pooideae</taxon>
        <taxon>Triticodae</taxon>
        <taxon>Triticeae</taxon>
        <taxon>Triticinae</taxon>
        <taxon>Aegilops</taxon>
    </lineage>
</organism>
<protein>
    <submittedName>
        <fullName evidence="1">Uncharacterized protein</fullName>
    </submittedName>
</protein>
<proteinExistence type="predicted"/>
<dbReference type="SUPFAM" id="SSF53474">
    <property type="entry name" value="alpha/beta-Hydrolases"/>
    <property type="match status" value="1"/>
</dbReference>
<dbReference type="PANTHER" id="PTHR45763:SF7">
    <property type="entry name" value="ALPHA_BETA FOLD FAMILY PROTEIN, PUTATIVE, EXPRESSED-RELATED"/>
    <property type="match status" value="1"/>
</dbReference>
<evidence type="ECO:0000313" key="1">
    <source>
        <dbReference type="EnsemblPlants" id="EMT29596"/>
    </source>
</evidence>
<reference evidence="1" key="1">
    <citation type="submission" date="2015-06" db="UniProtKB">
        <authorList>
            <consortium name="EnsemblPlants"/>
        </authorList>
    </citation>
    <scope>IDENTIFICATION</scope>
</reference>
<dbReference type="InterPro" id="IPR029058">
    <property type="entry name" value="AB_hydrolase_fold"/>
</dbReference>
<accession>M8D0A4</accession>
<sequence length="258" mass="28003">MSQTWLPTSTVVSGSGSFPNALDEKNRLMALSTGMFQKRAQAATQQGVQESFYRDMAVMFGRWPEFEPTDLGEAPPFPVHLFQGDEDGVVPVQLQRHICRRLGWLLRLQNMPEQVVRSTSCSPLLSSSVLVLCEGRGDCTSEPSSVSVEPHGSSSLHLQVGRADDGNGLHVSGQTNSEERAATRLRLISALQTVAGESTERVFKMHGLQNVSAELDLSPSVGVLGSLVNDIIPFLQRGHGIDPAGPVNSTRTLLVEQR</sequence>
<name>M8D0A4_AEGTA</name>